<reference evidence="2 3" key="1">
    <citation type="submission" date="2014-06" db="EMBL/GenBank/DDBJ databases">
        <title>Evolutionary Origins and Diversification of the Mycorrhizal Mutualists.</title>
        <authorList>
            <consortium name="DOE Joint Genome Institute"/>
            <consortium name="Mycorrhizal Genomics Consortium"/>
            <person name="Kohler A."/>
            <person name="Kuo A."/>
            <person name="Nagy L.G."/>
            <person name="Floudas D."/>
            <person name="Copeland A."/>
            <person name="Barry K.W."/>
            <person name="Cichocki N."/>
            <person name="Veneault-Fourrey C."/>
            <person name="LaButti K."/>
            <person name="Lindquist E.A."/>
            <person name="Lipzen A."/>
            <person name="Lundell T."/>
            <person name="Morin E."/>
            <person name="Murat C."/>
            <person name="Riley R."/>
            <person name="Ohm R."/>
            <person name="Sun H."/>
            <person name="Tunlid A."/>
            <person name="Henrissat B."/>
            <person name="Grigoriev I.V."/>
            <person name="Hibbett D.S."/>
            <person name="Martin F."/>
        </authorList>
    </citation>
    <scope>NUCLEOTIDE SEQUENCE [LARGE SCALE GENOMIC DNA]</scope>
    <source>
        <strain evidence="2 3">SS14</strain>
    </source>
</reference>
<evidence type="ECO:0008006" key="4">
    <source>
        <dbReference type="Google" id="ProtNLM"/>
    </source>
</evidence>
<dbReference type="OrthoDB" id="3024231at2759"/>
<evidence type="ECO:0000256" key="1">
    <source>
        <dbReference type="SAM" id="MobiDB-lite"/>
    </source>
</evidence>
<accession>A0A0C9VKN1</accession>
<name>A0A0C9VKN1_SPHS4</name>
<keyword evidence="3" id="KW-1185">Reference proteome</keyword>
<protein>
    <recommendedName>
        <fullName evidence="4">Arrestin-like N-terminal domain-containing protein</fullName>
    </recommendedName>
</protein>
<sequence>MHARLWGKGSSSTGSDITLKDGKLPAGGYIFPFEFAELPEYIPVTLRVTEREKEGGSALVLLPPSYRMVHETLFDIRARVFYYVKISVEYVKMHDLPAIYDIPFTYYPCARPMPRAPSGFPFFGHRDDWPYKREEIGGWTITPFGGRGRFKNQVVEIEGLLGVEAPEVHTFGQRVKYGLLLWSSSPEALEALSHPDCFDVVFMSSDLFGPDALRPSNRAHRNRYRTRLSQGRIWRTDDGPPRNGRMPELRPDPAQKLPKAMSADIAGSFSLQPAKKRASSHLKDSITVSQTESSTASSETRTSFTSEDGERSPSTSSSVEDGNELHGEKVVRLDGDIVINQVLPPSFRYEYMGREYTINVFLSHPDYSHISPSGPGIEGETPLWVVLDPTPPENARVPKTPRDFSTIPIVGEVTDVGANPTLLPLVIGGASNIELPKNNNESLGPQQGGQAVRFQA</sequence>
<dbReference type="HOGENOM" id="CLU_033752_0_0_1"/>
<evidence type="ECO:0000313" key="2">
    <source>
        <dbReference type="EMBL" id="KIJ42242.1"/>
    </source>
</evidence>
<feature type="compositionally biased region" description="Low complexity" evidence="1">
    <location>
        <begin position="287"/>
        <end position="306"/>
    </location>
</feature>
<dbReference type="EMBL" id="KN837131">
    <property type="protein sequence ID" value="KIJ42242.1"/>
    <property type="molecule type" value="Genomic_DNA"/>
</dbReference>
<organism evidence="2 3">
    <name type="scientific">Sphaerobolus stellatus (strain SS14)</name>
    <dbReference type="NCBI Taxonomy" id="990650"/>
    <lineage>
        <taxon>Eukaryota</taxon>
        <taxon>Fungi</taxon>
        <taxon>Dikarya</taxon>
        <taxon>Basidiomycota</taxon>
        <taxon>Agaricomycotina</taxon>
        <taxon>Agaricomycetes</taxon>
        <taxon>Phallomycetidae</taxon>
        <taxon>Geastrales</taxon>
        <taxon>Sphaerobolaceae</taxon>
        <taxon>Sphaerobolus</taxon>
    </lineage>
</organism>
<proteinExistence type="predicted"/>
<dbReference type="Proteomes" id="UP000054279">
    <property type="component" value="Unassembled WGS sequence"/>
</dbReference>
<gene>
    <name evidence="2" type="ORF">M422DRAFT_68054</name>
</gene>
<feature type="region of interest" description="Disordered" evidence="1">
    <location>
        <begin position="272"/>
        <end position="323"/>
    </location>
</feature>
<feature type="region of interest" description="Disordered" evidence="1">
    <location>
        <begin position="219"/>
        <end position="258"/>
    </location>
</feature>
<feature type="compositionally biased region" description="Basic and acidic residues" evidence="1">
    <location>
        <begin position="234"/>
        <end position="253"/>
    </location>
</feature>
<evidence type="ECO:0000313" key="3">
    <source>
        <dbReference type="Proteomes" id="UP000054279"/>
    </source>
</evidence>
<dbReference type="AlphaFoldDB" id="A0A0C9VKN1"/>